<dbReference type="GeneID" id="44081468"/>
<name>A0A6C0UKS9_9EURY</name>
<dbReference type="Pfam" id="PF25858">
    <property type="entry name" value="DUF7958"/>
    <property type="match status" value="1"/>
</dbReference>
<dbReference type="Proteomes" id="UP000465846">
    <property type="component" value="Chromosome"/>
</dbReference>
<protein>
    <submittedName>
        <fullName evidence="1">Uncharacterized protein</fullName>
    </submittedName>
</protein>
<evidence type="ECO:0000313" key="2">
    <source>
        <dbReference type="Proteomes" id="UP000465846"/>
    </source>
</evidence>
<gene>
    <name evidence="1" type="ORF">G3I44_18665</name>
</gene>
<reference evidence="1 2" key="1">
    <citation type="submission" date="2020-02" db="EMBL/GenBank/DDBJ databases">
        <title>Whole genome sequence of Halogeometricum borinquense strain wsp4.</title>
        <authorList>
            <person name="Verma D.K."/>
            <person name="Gopal K."/>
            <person name="Prasad E.S."/>
        </authorList>
    </citation>
    <scope>NUCLEOTIDE SEQUENCE [LARGE SCALE GENOMIC DNA]</scope>
    <source>
        <strain evidence="2">wsp4</strain>
    </source>
</reference>
<accession>A0A6C0UKS9</accession>
<dbReference type="AlphaFoldDB" id="A0A6C0UKS9"/>
<proteinExistence type="predicted"/>
<organism evidence="1 2">
    <name type="scientific">Halogeometricum borinquense</name>
    <dbReference type="NCBI Taxonomy" id="60847"/>
    <lineage>
        <taxon>Archaea</taxon>
        <taxon>Methanobacteriati</taxon>
        <taxon>Methanobacteriota</taxon>
        <taxon>Stenosarchaea group</taxon>
        <taxon>Halobacteria</taxon>
        <taxon>Halobacteriales</taxon>
        <taxon>Haloferacaceae</taxon>
        <taxon>Halogeometricum</taxon>
    </lineage>
</organism>
<sequence>MFHDGEITYHDQDGYLHKAAKRSDAGNEHVNQARRYAKWHVYREQGYNTVPPAENPDRILAALIAIARLPEDSFNDHFSDLQAQIESHYDGSEVELPFPDADPDDVLVYRKDVYVQPDPTEFEPPVLDQYLGHFEGESDSPVMPSKETLDSTEFDVLNFGIEAVSDMHYLHMDGPGSEQTKRSTDPLDRKPDATIELVPFDPAEIDSFHHYVVSHLAYQIRDCFLLMGVTPPVAFRKQGWGKYRAFHRQKFRPQYENYWDATADIQSWEPK</sequence>
<dbReference type="RefSeq" id="WP_163487806.1">
    <property type="nucleotide sequence ID" value="NZ_CP048739.1"/>
</dbReference>
<dbReference type="InterPro" id="IPR058264">
    <property type="entry name" value="DUF7958"/>
</dbReference>
<dbReference type="EMBL" id="CP048739">
    <property type="protein sequence ID" value="QIB76112.1"/>
    <property type="molecule type" value="Genomic_DNA"/>
</dbReference>
<evidence type="ECO:0000313" key="1">
    <source>
        <dbReference type="EMBL" id="QIB76112.1"/>
    </source>
</evidence>